<keyword evidence="1" id="KW-0812">Transmembrane</keyword>
<evidence type="ECO:0000259" key="2">
    <source>
        <dbReference type="Pfam" id="PF02517"/>
    </source>
</evidence>
<reference evidence="5" key="1">
    <citation type="submission" date="2015-07" db="EMBL/GenBank/DDBJ databases">
        <title>Genome sequencing project for genomic taxonomy and phylogenomics of Bacillus-like bacteria.</title>
        <authorList>
            <person name="Liu B."/>
            <person name="Wang J."/>
            <person name="Zhu Y."/>
            <person name="Liu G."/>
            <person name="Chen Q."/>
            <person name="Chen Z."/>
            <person name="Lan J."/>
            <person name="Che J."/>
            <person name="Ge C."/>
            <person name="Shi H."/>
            <person name="Pan Z."/>
            <person name="Liu X."/>
        </authorList>
    </citation>
    <scope>NUCLEOTIDE SEQUENCE [LARGE SCALE GENOMIC DNA]</scope>
    <source>
        <strain evidence="5">DSM 9887</strain>
    </source>
</reference>
<proteinExistence type="predicted"/>
<reference evidence="4" key="2">
    <citation type="submission" date="2015-07" db="EMBL/GenBank/DDBJ databases">
        <title>MeaNS - Measles Nucleotide Surveillance Program.</title>
        <authorList>
            <person name="Tran T."/>
            <person name="Druce J."/>
        </authorList>
    </citation>
    <scope>NUCLEOTIDE SEQUENCE</scope>
    <source>
        <strain evidence="4">DSM 9887</strain>
    </source>
</reference>
<feature type="transmembrane region" description="Helical" evidence="1">
    <location>
        <begin position="174"/>
        <end position="196"/>
    </location>
</feature>
<keyword evidence="6" id="KW-1185">Reference proteome</keyword>
<dbReference type="OrthoDB" id="449657at2"/>
<evidence type="ECO:0000313" key="3">
    <source>
        <dbReference type="EMBL" id="GED70418.1"/>
    </source>
</evidence>
<keyword evidence="1" id="KW-1133">Transmembrane helix</keyword>
<feature type="transmembrane region" description="Helical" evidence="1">
    <location>
        <begin position="32"/>
        <end position="53"/>
    </location>
</feature>
<dbReference type="GO" id="GO:0080120">
    <property type="term" value="P:CAAX-box protein maturation"/>
    <property type="evidence" value="ECO:0007669"/>
    <property type="project" value="UniProtKB-ARBA"/>
</dbReference>
<feature type="domain" description="CAAX prenyl protease 2/Lysostaphin resistance protein A-like" evidence="2">
    <location>
        <begin position="117"/>
        <end position="215"/>
    </location>
</feature>
<evidence type="ECO:0000256" key="1">
    <source>
        <dbReference type="SAM" id="Phobius"/>
    </source>
</evidence>
<dbReference type="GO" id="GO:0004175">
    <property type="term" value="F:endopeptidase activity"/>
    <property type="evidence" value="ECO:0007669"/>
    <property type="project" value="UniProtKB-ARBA"/>
</dbReference>
<dbReference type="EMBL" id="BJON01000015">
    <property type="protein sequence ID" value="GED70418.1"/>
    <property type="molecule type" value="Genomic_DNA"/>
</dbReference>
<protein>
    <submittedName>
        <fullName evidence="4">Metallopeptidase</fullName>
    </submittedName>
</protein>
<dbReference type="InterPro" id="IPR003675">
    <property type="entry name" value="Rce1/LyrA-like_dom"/>
</dbReference>
<feature type="transmembrane region" description="Helical" evidence="1">
    <location>
        <begin position="74"/>
        <end position="97"/>
    </location>
</feature>
<dbReference type="RefSeq" id="WP_049739067.1">
    <property type="nucleotide sequence ID" value="NZ_BJON01000015.1"/>
</dbReference>
<feature type="transmembrane region" description="Helical" evidence="1">
    <location>
        <begin position="203"/>
        <end position="225"/>
    </location>
</feature>
<feature type="transmembrane region" description="Helical" evidence="1">
    <location>
        <begin position="149"/>
        <end position="168"/>
    </location>
</feature>
<reference evidence="3 6" key="3">
    <citation type="submission" date="2019-06" db="EMBL/GenBank/DDBJ databases">
        <title>Whole genome shotgun sequence of Brevibacillus reuszeri NBRC 15719.</title>
        <authorList>
            <person name="Hosoyama A."/>
            <person name="Uohara A."/>
            <person name="Ohji S."/>
            <person name="Ichikawa N."/>
        </authorList>
    </citation>
    <scope>NUCLEOTIDE SEQUENCE [LARGE SCALE GENOMIC DNA]</scope>
    <source>
        <strain evidence="3 6">NBRC 15719</strain>
    </source>
</reference>
<organism evidence="4 5">
    <name type="scientific">Brevibacillus reuszeri</name>
    <dbReference type="NCBI Taxonomy" id="54915"/>
    <lineage>
        <taxon>Bacteria</taxon>
        <taxon>Bacillati</taxon>
        <taxon>Bacillota</taxon>
        <taxon>Bacilli</taxon>
        <taxon>Bacillales</taxon>
        <taxon>Paenibacillaceae</taxon>
        <taxon>Brevibacillus</taxon>
    </lineage>
</organism>
<accession>A0A0K9YWH0</accession>
<feature type="transmembrane region" description="Helical" evidence="1">
    <location>
        <begin position="117"/>
        <end position="137"/>
    </location>
</feature>
<feature type="transmembrane region" description="Helical" evidence="1">
    <location>
        <begin position="7"/>
        <end position="26"/>
    </location>
</feature>
<dbReference type="Proteomes" id="UP000036834">
    <property type="component" value="Unassembled WGS sequence"/>
</dbReference>
<sequence>MTRNRSLLLLIGYGFAATLAIFYGLLERRSLFVTFVLFHLLVCLCIPFLHGWWDGTLRESWRHAWGQFDKRGAFYGLGLGLFLLTGVLAGSWILLQAEGRAENIRRILVEWDLNDRWIWLFSVYLVFLNSLLEELFWRGFVLQRMLQSLSQAMAIVLSSFFYTLYHLIVATVMFGFKIGLLITVLVFVSGIIWGWIKGLFPAIYTTWFSHILADLGLVMTVLLWIY</sequence>
<dbReference type="AlphaFoldDB" id="A0A0K9YWH0"/>
<name>A0A0K9YWH0_9BACL</name>
<dbReference type="STRING" id="54915.ADS79_11955"/>
<dbReference type="EMBL" id="LGIQ01000007">
    <property type="protein sequence ID" value="KNB73016.1"/>
    <property type="molecule type" value="Genomic_DNA"/>
</dbReference>
<gene>
    <name evidence="4" type="ORF">ADS79_11955</name>
    <name evidence="3" type="ORF">BRE01_41200</name>
</gene>
<keyword evidence="1" id="KW-0472">Membrane</keyword>
<evidence type="ECO:0000313" key="5">
    <source>
        <dbReference type="Proteomes" id="UP000036834"/>
    </source>
</evidence>
<comment type="caution">
    <text evidence="4">The sequence shown here is derived from an EMBL/GenBank/DDBJ whole genome shotgun (WGS) entry which is preliminary data.</text>
</comment>
<dbReference type="Proteomes" id="UP000319578">
    <property type="component" value="Unassembled WGS sequence"/>
</dbReference>
<evidence type="ECO:0000313" key="6">
    <source>
        <dbReference type="Proteomes" id="UP000319578"/>
    </source>
</evidence>
<dbReference type="PATRIC" id="fig|54915.3.peg.1361"/>
<evidence type="ECO:0000313" key="4">
    <source>
        <dbReference type="EMBL" id="KNB73016.1"/>
    </source>
</evidence>
<dbReference type="Pfam" id="PF02517">
    <property type="entry name" value="Rce1-like"/>
    <property type="match status" value="1"/>
</dbReference>